<protein>
    <submittedName>
        <fullName evidence="2">Uncharacterized protein</fullName>
    </submittedName>
</protein>
<proteinExistence type="predicted"/>
<feature type="compositionally biased region" description="Basic and acidic residues" evidence="1">
    <location>
        <begin position="13"/>
        <end position="22"/>
    </location>
</feature>
<organism evidence="2 3">
    <name type="scientific">Nezara viridula</name>
    <name type="common">Southern green stink bug</name>
    <name type="synonym">Cimex viridulus</name>
    <dbReference type="NCBI Taxonomy" id="85310"/>
    <lineage>
        <taxon>Eukaryota</taxon>
        <taxon>Metazoa</taxon>
        <taxon>Ecdysozoa</taxon>
        <taxon>Arthropoda</taxon>
        <taxon>Hexapoda</taxon>
        <taxon>Insecta</taxon>
        <taxon>Pterygota</taxon>
        <taxon>Neoptera</taxon>
        <taxon>Paraneoptera</taxon>
        <taxon>Hemiptera</taxon>
        <taxon>Heteroptera</taxon>
        <taxon>Panheteroptera</taxon>
        <taxon>Pentatomomorpha</taxon>
        <taxon>Pentatomoidea</taxon>
        <taxon>Pentatomidae</taxon>
        <taxon>Pentatominae</taxon>
        <taxon>Nezara</taxon>
    </lineage>
</organism>
<feature type="compositionally biased region" description="Basic and acidic residues" evidence="1">
    <location>
        <begin position="41"/>
        <end position="62"/>
    </location>
</feature>
<reference evidence="2" key="1">
    <citation type="submission" date="2022-01" db="EMBL/GenBank/DDBJ databases">
        <authorList>
            <person name="King R."/>
        </authorList>
    </citation>
    <scope>NUCLEOTIDE SEQUENCE</scope>
</reference>
<sequence>MEKQAVYGLVSKRGREEERTPADRLGQGDEEDLRGSSLEESSIREERMEKDGTEEYIRKMHPFPKREIPRDLRRERVHRERPLVWVSRNDPGKNKELSRRTRC</sequence>
<dbReference type="AlphaFoldDB" id="A0A9P0HRB7"/>
<name>A0A9P0HRB7_NEZVI</name>
<dbReference type="Proteomes" id="UP001152798">
    <property type="component" value="Chromosome 7"/>
</dbReference>
<evidence type="ECO:0000256" key="1">
    <source>
        <dbReference type="SAM" id="MobiDB-lite"/>
    </source>
</evidence>
<evidence type="ECO:0000313" key="3">
    <source>
        <dbReference type="Proteomes" id="UP001152798"/>
    </source>
</evidence>
<dbReference type="EMBL" id="OV725083">
    <property type="protein sequence ID" value="CAH1406889.1"/>
    <property type="molecule type" value="Genomic_DNA"/>
</dbReference>
<gene>
    <name evidence="2" type="ORF">NEZAVI_LOCUS14728</name>
</gene>
<keyword evidence="3" id="KW-1185">Reference proteome</keyword>
<feature type="region of interest" description="Disordered" evidence="1">
    <location>
        <begin position="1"/>
        <end position="62"/>
    </location>
</feature>
<accession>A0A9P0HRB7</accession>
<evidence type="ECO:0000313" key="2">
    <source>
        <dbReference type="EMBL" id="CAH1406889.1"/>
    </source>
</evidence>